<dbReference type="InterPro" id="IPR005720">
    <property type="entry name" value="Dihydroorotate_DH_cat"/>
</dbReference>
<evidence type="ECO:0000256" key="14">
    <source>
        <dbReference type="ARBA" id="ARBA00023136"/>
    </source>
</evidence>
<keyword evidence="12" id="KW-0665">Pyrimidine biosynthesis</keyword>
<dbReference type="PROSITE" id="PS00912">
    <property type="entry name" value="DHODEHASE_2"/>
    <property type="match status" value="1"/>
</dbReference>
<comment type="caution">
    <text evidence="19">The sequence shown here is derived from an EMBL/GenBank/DDBJ whole genome shotgun (WGS) entry which is preliminary data.</text>
</comment>
<dbReference type="GO" id="GO:0106430">
    <property type="term" value="F:dihydroorotate dehydrogenase (quinone) activity"/>
    <property type="evidence" value="ECO:0007669"/>
    <property type="project" value="UniProtKB-EC"/>
</dbReference>
<evidence type="ECO:0000256" key="15">
    <source>
        <dbReference type="ARBA" id="ARBA00048639"/>
    </source>
</evidence>
<dbReference type="InterPro" id="IPR005719">
    <property type="entry name" value="Dihydroorotate_DH_2"/>
</dbReference>
<sequence length="359" mass="40275">MYQLVKPLLFKMDPEEAHGRMIKALKFIQKHPALLTLTNRMYNFEHPSLTQTIQGISFPNPIGLAAGLDKSCEVPKALQYSGFGAIELGGITPKPQPGNPKPRMYRLPSDYALINRMGFNNIGMNKALSNLRRFSYSLPIGINIGVNKDTPYERRYNDYISVLDTFKYDATFFTINISSPNTANLQNFHDKDEFSMLCKAIKDYRQESDLTQPIFLKLTSDLDLDGFKNILPAITETFDGVVLANTTQQREGLKSTHKNEGGGLSGRPLFERNRELVRWAYRQTDGQFPIIATGGIFTAEDAISMLRSGASLIQIYSSLVYEGPGLTSKINKAIAKYLRDHGYENVSELVGLDHKNTSN</sequence>
<evidence type="ECO:0000256" key="8">
    <source>
        <dbReference type="ARBA" id="ARBA00011669"/>
    </source>
</evidence>
<evidence type="ECO:0000256" key="9">
    <source>
        <dbReference type="ARBA" id="ARBA00018366"/>
    </source>
</evidence>
<dbReference type="EC" id="1.3.5.2" evidence="17"/>
<dbReference type="InterPro" id="IPR001295">
    <property type="entry name" value="Dihydroorotate_DH_CS"/>
</dbReference>
<accession>A0ABT2QN51</accession>
<comment type="function">
    <text evidence="2">Catalyzes the conversion of dihydroorotate to orotate with quinone as electron acceptor.</text>
</comment>
<evidence type="ECO:0000256" key="4">
    <source>
        <dbReference type="ARBA" id="ARBA00004370"/>
    </source>
</evidence>
<evidence type="ECO:0000256" key="11">
    <source>
        <dbReference type="ARBA" id="ARBA00022643"/>
    </source>
</evidence>
<evidence type="ECO:0000256" key="13">
    <source>
        <dbReference type="ARBA" id="ARBA00023002"/>
    </source>
</evidence>
<evidence type="ECO:0000256" key="12">
    <source>
        <dbReference type="ARBA" id="ARBA00022975"/>
    </source>
</evidence>
<dbReference type="PROSITE" id="PS00911">
    <property type="entry name" value="DHODEHASE_1"/>
    <property type="match status" value="1"/>
</dbReference>
<evidence type="ECO:0000256" key="7">
    <source>
        <dbReference type="ARBA" id="ARBA00005359"/>
    </source>
</evidence>
<dbReference type="EMBL" id="JAOPKZ010000002">
    <property type="protein sequence ID" value="MCU5745391.1"/>
    <property type="molecule type" value="Genomic_DNA"/>
</dbReference>
<proteinExistence type="inferred from homology"/>
<evidence type="ECO:0000256" key="3">
    <source>
        <dbReference type="ARBA" id="ARBA00003616"/>
    </source>
</evidence>
<evidence type="ECO:0000259" key="18">
    <source>
        <dbReference type="Pfam" id="PF01180"/>
    </source>
</evidence>
<reference evidence="19 20" key="1">
    <citation type="journal article" date="2023" name="Int. J. Syst. Evol. Microbiol.">
        <title>Streptococcus sciuri sp. nov., Staphylococcus marylandisciuri sp. nov. and Staphylococcus americanisciuri sp. nov., isolated from faeces of eastern grey squirrel (Sciurus carolinensis).</title>
        <authorList>
            <person name="Volokhov D.V."/>
            <person name="Zagorodnyaya T.A."/>
            <person name="Furtak V.A."/>
            <person name="Nattanmai G."/>
            <person name="Randall L."/>
            <person name="Jose S."/>
            <person name="Gao Y."/>
            <person name="Eisenberg T."/>
            <person name="Delmonte P."/>
            <person name="Blom J."/>
            <person name="Mitchell K.K."/>
        </authorList>
    </citation>
    <scope>NUCLEOTIDE SEQUENCE [LARGE SCALE GENOMIC DNA]</scope>
    <source>
        <strain evidence="19 20">SQ8-PEA</strain>
    </source>
</reference>
<comment type="subunit">
    <text evidence="8">Heterotetramer of 2 PyrK and 2 PyrD type B subunits.</text>
</comment>
<organism evidence="19 20">
    <name type="scientific">Staphylococcus marylandisciuri</name>
    <dbReference type="NCBI Taxonomy" id="2981529"/>
    <lineage>
        <taxon>Bacteria</taxon>
        <taxon>Bacillati</taxon>
        <taxon>Bacillota</taxon>
        <taxon>Bacilli</taxon>
        <taxon>Bacillales</taxon>
        <taxon>Staphylococcaceae</taxon>
        <taxon>Staphylococcus</taxon>
    </lineage>
</organism>
<dbReference type="PANTHER" id="PTHR48109:SF4">
    <property type="entry name" value="DIHYDROOROTATE DEHYDROGENASE (QUINONE), MITOCHONDRIAL"/>
    <property type="match status" value="1"/>
</dbReference>
<dbReference type="PANTHER" id="PTHR48109">
    <property type="entry name" value="DIHYDROOROTATE DEHYDROGENASE (QUINONE), MITOCHONDRIAL-RELATED"/>
    <property type="match status" value="1"/>
</dbReference>
<dbReference type="Pfam" id="PF01180">
    <property type="entry name" value="DHO_dh"/>
    <property type="match status" value="1"/>
</dbReference>
<dbReference type="NCBIfam" id="NF003647">
    <property type="entry name" value="PRK05286.1-5"/>
    <property type="match status" value="1"/>
</dbReference>
<evidence type="ECO:0000313" key="19">
    <source>
        <dbReference type="EMBL" id="MCU5745391.1"/>
    </source>
</evidence>
<gene>
    <name evidence="19" type="ORF">N9R04_01480</name>
</gene>
<name>A0ABT2QN51_9STAP</name>
<dbReference type="NCBIfam" id="NF003652">
    <property type="entry name" value="PRK05286.2-5"/>
    <property type="match status" value="1"/>
</dbReference>
<comment type="subcellular location">
    <subcellularLocation>
        <location evidence="4">Membrane</location>
    </subcellularLocation>
</comment>
<comment type="pathway">
    <text evidence="5">Pyrimidine metabolism; UMP biosynthesis via de novo pathway; orotate from (S)-dihydroorotate (NAD(+) route): step 1/1.</text>
</comment>
<keyword evidence="10" id="KW-0285">Flavoprotein</keyword>
<dbReference type="InterPro" id="IPR050074">
    <property type="entry name" value="DHO_dehydrogenase"/>
</dbReference>
<evidence type="ECO:0000256" key="6">
    <source>
        <dbReference type="ARBA" id="ARBA00005161"/>
    </source>
</evidence>
<evidence type="ECO:0000313" key="20">
    <source>
        <dbReference type="Proteomes" id="UP001209553"/>
    </source>
</evidence>
<evidence type="ECO:0000256" key="17">
    <source>
        <dbReference type="NCBIfam" id="TIGR01036"/>
    </source>
</evidence>
<evidence type="ECO:0000256" key="16">
    <source>
        <dbReference type="ARBA" id="ARBA00048996"/>
    </source>
</evidence>
<evidence type="ECO:0000256" key="2">
    <source>
        <dbReference type="ARBA" id="ARBA00003125"/>
    </source>
</evidence>
<dbReference type="CDD" id="cd04738">
    <property type="entry name" value="DHOD_2_like"/>
    <property type="match status" value="1"/>
</dbReference>
<dbReference type="NCBIfam" id="TIGR01036">
    <property type="entry name" value="pyrD_sub2"/>
    <property type="match status" value="1"/>
</dbReference>
<comment type="pathway">
    <text evidence="6">Pyrimidine metabolism; UMP biosynthesis via de novo pathway; orotate from (S)-dihydroorotate (quinone route): step 1/1.</text>
</comment>
<feature type="domain" description="Dihydroorotate dehydrogenase catalytic" evidence="18">
    <location>
        <begin position="49"/>
        <end position="338"/>
    </location>
</feature>
<keyword evidence="20" id="KW-1185">Reference proteome</keyword>
<keyword evidence="11" id="KW-0288">FMN</keyword>
<dbReference type="Gene3D" id="3.20.20.70">
    <property type="entry name" value="Aldolase class I"/>
    <property type="match status" value="1"/>
</dbReference>
<comment type="catalytic activity">
    <reaction evidence="16">
        <text>(S)-dihydroorotate + NAD(+) = orotate + NADH + H(+)</text>
        <dbReference type="Rhea" id="RHEA:13513"/>
        <dbReference type="ChEBI" id="CHEBI:15378"/>
        <dbReference type="ChEBI" id="CHEBI:30839"/>
        <dbReference type="ChEBI" id="CHEBI:30864"/>
        <dbReference type="ChEBI" id="CHEBI:57540"/>
        <dbReference type="ChEBI" id="CHEBI:57945"/>
        <dbReference type="EC" id="1.3.1.14"/>
    </reaction>
</comment>
<comment type="function">
    <text evidence="3">Catalyzes the conversion of dihydroorotate to orotate with NAD(+) as electron acceptor.</text>
</comment>
<comment type="catalytic activity">
    <reaction evidence="15">
        <text>(S)-dihydroorotate + a quinone = orotate + a quinol</text>
        <dbReference type="Rhea" id="RHEA:30187"/>
        <dbReference type="ChEBI" id="CHEBI:24646"/>
        <dbReference type="ChEBI" id="CHEBI:30839"/>
        <dbReference type="ChEBI" id="CHEBI:30864"/>
        <dbReference type="ChEBI" id="CHEBI:132124"/>
        <dbReference type="EC" id="1.3.5.2"/>
    </reaction>
</comment>
<keyword evidence="14" id="KW-0472">Membrane</keyword>
<dbReference type="InterPro" id="IPR013785">
    <property type="entry name" value="Aldolase_TIM"/>
</dbReference>
<dbReference type="RefSeq" id="WP_262854069.1">
    <property type="nucleotide sequence ID" value="NZ_JAOPKZ010000002.1"/>
</dbReference>
<dbReference type="SUPFAM" id="SSF51395">
    <property type="entry name" value="FMN-linked oxidoreductases"/>
    <property type="match status" value="1"/>
</dbReference>
<dbReference type="Proteomes" id="UP001209553">
    <property type="component" value="Unassembled WGS sequence"/>
</dbReference>
<comment type="cofactor">
    <cofactor evidence="1">
        <name>FMN</name>
        <dbReference type="ChEBI" id="CHEBI:58210"/>
    </cofactor>
</comment>
<comment type="similarity">
    <text evidence="7">Belongs to the dihydroorotate dehydrogenase family. Type 2 subfamily.</text>
</comment>
<evidence type="ECO:0000256" key="10">
    <source>
        <dbReference type="ARBA" id="ARBA00022630"/>
    </source>
</evidence>
<protein>
    <recommendedName>
        <fullName evidence="9 17">Dihydroorotate dehydrogenase (quinone)</fullName>
        <ecNumber evidence="17">1.3.5.2</ecNumber>
    </recommendedName>
</protein>
<evidence type="ECO:0000256" key="1">
    <source>
        <dbReference type="ARBA" id="ARBA00001917"/>
    </source>
</evidence>
<evidence type="ECO:0000256" key="5">
    <source>
        <dbReference type="ARBA" id="ARBA00004715"/>
    </source>
</evidence>
<keyword evidence="13 19" id="KW-0560">Oxidoreductase</keyword>